<dbReference type="RefSeq" id="WP_115303484.1">
    <property type="nucleotide sequence ID" value="NZ_CAAAHO010000002.1"/>
</dbReference>
<accession>A0A378I3R9</accession>
<protein>
    <submittedName>
        <fullName evidence="1">Uncharacterized protein</fullName>
    </submittedName>
</protein>
<keyword evidence="2" id="KW-1185">Reference proteome</keyword>
<evidence type="ECO:0000313" key="1">
    <source>
        <dbReference type="EMBL" id="STX29818.1"/>
    </source>
</evidence>
<dbReference type="EMBL" id="UGNV01000001">
    <property type="protein sequence ID" value="STX29818.1"/>
    <property type="molecule type" value="Genomic_DNA"/>
</dbReference>
<reference evidence="1 2" key="1">
    <citation type="submission" date="2018-06" db="EMBL/GenBank/DDBJ databases">
        <authorList>
            <consortium name="Pathogen Informatics"/>
            <person name="Doyle S."/>
        </authorList>
    </citation>
    <scope>NUCLEOTIDE SEQUENCE [LARGE SCALE GENOMIC DNA]</scope>
    <source>
        <strain evidence="1 2">NCTC13315</strain>
    </source>
</reference>
<proteinExistence type="predicted"/>
<sequence>MTNIKDILREAMNYSNSIITNSAAKRTSTPSEINEINERIRTMRTSILKTCQQVDPSITPRNLESGKGFTDEKILLIKQKYIEKYNMGNCGEFVALTITYLLNNYQHELYNAYIDVWASGRKGDNPTHVYLRIWDFEHTDVCMDPTAGAIFDRVKAKWVGTVFFQGGRSNCPNRYEVFSENSTLYEEKRLGTVIPSDYNRSLGPKFHAHVDWLVSIDNELEQPNTTIKQQR</sequence>
<name>A0A378I3R9_9GAMM</name>
<organism evidence="1 2">
    <name type="scientific">Legionella beliardensis</name>
    <dbReference type="NCBI Taxonomy" id="91822"/>
    <lineage>
        <taxon>Bacteria</taxon>
        <taxon>Pseudomonadati</taxon>
        <taxon>Pseudomonadota</taxon>
        <taxon>Gammaproteobacteria</taxon>
        <taxon>Legionellales</taxon>
        <taxon>Legionellaceae</taxon>
        <taxon>Legionella</taxon>
    </lineage>
</organism>
<dbReference type="Proteomes" id="UP000254968">
    <property type="component" value="Unassembled WGS sequence"/>
</dbReference>
<gene>
    <name evidence="1" type="ORF">NCTC13315_02373</name>
</gene>
<dbReference type="AlphaFoldDB" id="A0A378I3R9"/>
<evidence type="ECO:0000313" key="2">
    <source>
        <dbReference type="Proteomes" id="UP000254968"/>
    </source>
</evidence>